<gene>
    <name evidence="1" type="ORF">IEW27_20185</name>
    <name evidence="2" type="ORF">LNP80_05735</name>
</gene>
<reference evidence="2" key="1">
    <citation type="submission" date="2021-11" db="EMBL/GenBank/DDBJ databases">
        <title>Description of novel Chryseobacterium species.</title>
        <authorList>
            <person name="Saticioglu I.B."/>
            <person name="Ay H."/>
            <person name="Altun S."/>
            <person name="Duman M."/>
        </authorList>
    </citation>
    <scope>NUCLEOTIDE SEQUENCE</scope>
    <source>
        <strain evidence="2">C-39</strain>
    </source>
</reference>
<evidence type="ECO:0000313" key="3">
    <source>
        <dbReference type="Proteomes" id="UP000603715"/>
    </source>
</evidence>
<proteinExistence type="predicted"/>
<dbReference type="EMBL" id="JAJJML010000001">
    <property type="protein sequence ID" value="MCC9033761.1"/>
    <property type="molecule type" value="Genomic_DNA"/>
</dbReference>
<dbReference type="AlphaFoldDB" id="A0A9Q3UU08"/>
<evidence type="ECO:0000313" key="1">
    <source>
        <dbReference type="EMBL" id="MBD3906909.1"/>
    </source>
</evidence>
<dbReference type="Proteomes" id="UP001107960">
    <property type="component" value="Unassembled WGS sequence"/>
</dbReference>
<evidence type="ECO:0008006" key="5">
    <source>
        <dbReference type="Google" id="ProtNLM"/>
    </source>
</evidence>
<name>A0A9Q3UU08_9FLAO</name>
<sequence length="64" mass="7297">MKTSFLRNDYLKESQNKLEIKLNSLKNLDSAIINDVSGLSFHEIYHSGQFGYLRRILGKPGAVK</sequence>
<evidence type="ECO:0000313" key="4">
    <source>
        <dbReference type="Proteomes" id="UP001107960"/>
    </source>
</evidence>
<keyword evidence="3" id="KW-1185">Reference proteome</keyword>
<evidence type="ECO:0000313" key="2">
    <source>
        <dbReference type="EMBL" id="MCC9033761.1"/>
    </source>
</evidence>
<dbReference type="RefSeq" id="WP_191181280.1">
    <property type="nucleotide sequence ID" value="NZ_JAJJML010000001.1"/>
</dbReference>
<organism evidence="2 4">
    <name type="scientific">Chryseobacterium muglaense</name>
    <dbReference type="NCBI Taxonomy" id="2893752"/>
    <lineage>
        <taxon>Bacteria</taxon>
        <taxon>Pseudomonadati</taxon>
        <taxon>Bacteroidota</taxon>
        <taxon>Flavobacteriia</taxon>
        <taxon>Flavobacteriales</taxon>
        <taxon>Weeksellaceae</taxon>
        <taxon>Chryseobacterium group</taxon>
        <taxon>Chryseobacterium</taxon>
    </lineage>
</organism>
<dbReference type="EMBL" id="JACXXP010000045">
    <property type="protein sequence ID" value="MBD3906909.1"/>
    <property type="molecule type" value="Genomic_DNA"/>
</dbReference>
<dbReference type="Proteomes" id="UP000603715">
    <property type="component" value="Unassembled WGS sequence"/>
</dbReference>
<reference evidence="1" key="3">
    <citation type="submission" date="2024-05" db="EMBL/GenBank/DDBJ databases">
        <title>Description of novel Chryseobacterium sp. strain C-2.</title>
        <authorList>
            <person name="Saticioglu I.B."/>
        </authorList>
    </citation>
    <scope>NUCLEOTIDE SEQUENCE</scope>
    <source>
        <strain evidence="1">C-2</strain>
    </source>
</reference>
<accession>A0A9Q3UU08</accession>
<protein>
    <recommendedName>
        <fullName evidence="5">DinB family protein</fullName>
    </recommendedName>
</protein>
<reference evidence="3" key="2">
    <citation type="submission" date="2023-07" db="EMBL/GenBank/DDBJ databases">
        <title>Description of novel Chryseobacterium sp. strain C-2.</title>
        <authorList>
            <person name="Saticioglu I.B."/>
        </authorList>
    </citation>
    <scope>NUCLEOTIDE SEQUENCE [LARGE SCALE GENOMIC DNA]</scope>
    <source>
        <strain evidence="3">C-2</strain>
    </source>
</reference>
<comment type="caution">
    <text evidence="2">The sequence shown here is derived from an EMBL/GenBank/DDBJ whole genome shotgun (WGS) entry which is preliminary data.</text>
</comment>